<feature type="domain" description="ACT" evidence="1">
    <location>
        <begin position="89"/>
        <end position="168"/>
    </location>
</feature>
<keyword evidence="3" id="KW-1185">Reference proteome</keyword>
<dbReference type="PIRSF" id="PIRSF028103">
    <property type="entry name" value="GcvR"/>
    <property type="match status" value="1"/>
</dbReference>
<dbReference type="PROSITE" id="PS51671">
    <property type="entry name" value="ACT"/>
    <property type="match status" value="2"/>
</dbReference>
<proteinExistence type="predicted"/>
<dbReference type="Pfam" id="PF13740">
    <property type="entry name" value="ACT_6"/>
    <property type="match status" value="1"/>
</dbReference>
<dbReference type="EMBL" id="JAWJYN010000001">
    <property type="protein sequence ID" value="MDZ8160493.1"/>
    <property type="molecule type" value="Genomic_DNA"/>
</dbReference>
<protein>
    <submittedName>
        <fullName evidence="2">ACT domain-containing protein</fullName>
    </submittedName>
</protein>
<accession>A0ABU5N320</accession>
<reference evidence="2 3" key="1">
    <citation type="submission" date="2023-10" db="EMBL/GenBank/DDBJ databases">
        <title>Microbacterium xanthum sp. nov., isolated from seaweed.</title>
        <authorList>
            <person name="Lee S.D."/>
        </authorList>
    </citation>
    <scope>NUCLEOTIDE SEQUENCE [LARGE SCALE GENOMIC DNA]</scope>
    <source>
        <strain evidence="2 3">KCTC 19124</strain>
    </source>
</reference>
<evidence type="ECO:0000313" key="3">
    <source>
        <dbReference type="Proteomes" id="UP001291912"/>
    </source>
</evidence>
<name>A0ABU5N320_9MICO</name>
<comment type="caution">
    <text evidence="2">The sequence shown here is derived from an EMBL/GenBank/DDBJ whole genome shotgun (WGS) entry which is preliminary data.</text>
</comment>
<dbReference type="Gene3D" id="3.30.70.260">
    <property type="match status" value="2"/>
</dbReference>
<feature type="domain" description="ACT" evidence="1">
    <location>
        <begin position="5"/>
        <end position="77"/>
    </location>
</feature>
<dbReference type="SUPFAM" id="SSF55021">
    <property type="entry name" value="ACT-like"/>
    <property type="match status" value="2"/>
</dbReference>
<evidence type="ECO:0000259" key="1">
    <source>
        <dbReference type="PROSITE" id="PS51671"/>
    </source>
</evidence>
<sequence>MTVLVLTLVGDDRAGLVASVSRAIAEHGGNWERSELAELAGTFAGVVEVVVPDFAAEELRAALSALDGTLTVAVHENPHAAERSGVDLSFTVLGNDSPGIVRELAAALESHGLSIDHLSTETRDAAMAGGRLFEATFTARMPVGGDAAAVRAALEAVATELQVDVSLV</sequence>
<dbReference type="InterPro" id="IPR050990">
    <property type="entry name" value="UPF0237/GcvR_regulator"/>
</dbReference>
<gene>
    <name evidence="2" type="ORF">R2Q92_01510</name>
</gene>
<dbReference type="RefSeq" id="WP_194423209.1">
    <property type="nucleotide sequence ID" value="NZ_BAAAPT010000001.1"/>
</dbReference>
<evidence type="ECO:0000313" key="2">
    <source>
        <dbReference type="EMBL" id="MDZ8160493.1"/>
    </source>
</evidence>
<dbReference type="Proteomes" id="UP001291912">
    <property type="component" value="Unassembled WGS sequence"/>
</dbReference>
<dbReference type="InterPro" id="IPR045865">
    <property type="entry name" value="ACT-like_dom_sf"/>
</dbReference>
<dbReference type="PANTHER" id="PTHR34875:SF6">
    <property type="entry name" value="UPF0237 PROTEIN MJ1558"/>
    <property type="match status" value="1"/>
</dbReference>
<dbReference type="InterPro" id="IPR016867">
    <property type="entry name" value="GcvR"/>
</dbReference>
<dbReference type="InterPro" id="IPR002912">
    <property type="entry name" value="ACT_dom"/>
</dbReference>
<organism evidence="2 3">
    <name type="scientific">Microbacterium aquimaris</name>
    <dbReference type="NCBI Taxonomy" id="459816"/>
    <lineage>
        <taxon>Bacteria</taxon>
        <taxon>Bacillati</taxon>
        <taxon>Actinomycetota</taxon>
        <taxon>Actinomycetes</taxon>
        <taxon>Micrococcales</taxon>
        <taxon>Microbacteriaceae</taxon>
        <taxon>Microbacterium</taxon>
    </lineage>
</organism>
<dbReference type="PANTHER" id="PTHR34875">
    <property type="entry name" value="UPF0237 PROTEIN MJ1558"/>
    <property type="match status" value="1"/>
</dbReference>